<dbReference type="InterPro" id="IPR044068">
    <property type="entry name" value="CB"/>
</dbReference>
<accession>A0A5K7ZEG4</accession>
<keyword evidence="2" id="KW-0229">DNA integration</keyword>
<evidence type="ECO:0000256" key="2">
    <source>
        <dbReference type="ARBA" id="ARBA00022908"/>
    </source>
</evidence>
<dbReference type="EMBL" id="AP021876">
    <property type="protein sequence ID" value="BBO79644.1"/>
    <property type="molecule type" value="Genomic_DNA"/>
</dbReference>
<feature type="domain" description="Tyr recombinase" evidence="6">
    <location>
        <begin position="121"/>
        <end position="305"/>
    </location>
</feature>
<dbReference type="GO" id="GO:0007059">
    <property type="term" value="P:chromosome segregation"/>
    <property type="evidence" value="ECO:0007669"/>
    <property type="project" value="UniProtKB-KW"/>
</dbReference>
<dbReference type="PROSITE" id="PS51898">
    <property type="entry name" value="TYR_RECOMBINASE"/>
    <property type="match status" value="1"/>
</dbReference>
<dbReference type="Gene3D" id="1.10.443.10">
    <property type="entry name" value="Intergrase catalytic core"/>
    <property type="match status" value="1"/>
</dbReference>
<dbReference type="InterPro" id="IPR002104">
    <property type="entry name" value="Integrase_catalytic"/>
</dbReference>
<evidence type="ECO:0000259" key="7">
    <source>
        <dbReference type="PROSITE" id="PS51900"/>
    </source>
</evidence>
<dbReference type="GO" id="GO:0006310">
    <property type="term" value="P:DNA recombination"/>
    <property type="evidence" value="ECO:0007669"/>
    <property type="project" value="UniProtKB-KW"/>
</dbReference>
<reference evidence="8 9" key="1">
    <citation type="submission" date="2019-11" db="EMBL/GenBank/DDBJ databases">
        <title>Comparative genomics of hydrocarbon-degrading Desulfosarcina strains.</title>
        <authorList>
            <person name="Watanabe M."/>
            <person name="Kojima H."/>
            <person name="Fukui M."/>
        </authorList>
    </citation>
    <scope>NUCLEOTIDE SEQUENCE [LARGE SCALE GENOMIC DNA]</scope>
    <source>
        <strain evidence="8 9">28bB2T</strain>
    </source>
</reference>
<name>A0A5K7ZEG4_9BACT</name>
<organism evidence="8 9">
    <name type="scientific">Desulfosarcina ovata subsp. sediminis</name>
    <dbReference type="NCBI Taxonomy" id="885957"/>
    <lineage>
        <taxon>Bacteria</taxon>
        <taxon>Pseudomonadati</taxon>
        <taxon>Thermodesulfobacteriota</taxon>
        <taxon>Desulfobacteria</taxon>
        <taxon>Desulfobacterales</taxon>
        <taxon>Desulfosarcinaceae</taxon>
        <taxon>Desulfosarcina</taxon>
    </lineage>
</organism>
<dbReference type="InterPro" id="IPR013762">
    <property type="entry name" value="Integrase-like_cat_sf"/>
</dbReference>
<dbReference type="PROSITE" id="PS51900">
    <property type="entry name" value="CB"/>
    <property type="match status" value="1"/>
</dbReference>
<dbReference type="InterPro" id="IPR010998">
    <property type="entry name" value="Integrase_recombinase_N"/>
</dbReference>
<keyword evidence="3 5" id="KW-0238">DNA-binding</keyword>
<keyword evidence="1" id="KW-0159">Chromosome partition</keyword>
<evidence type="ECO:0000313" key="8">
    <source>
        <dbReference type="EMBL" id="BBO79644.1"/>
    </source>
</evidence>
<evidence type="ECO:0000259" key="6">
    <source>
        <dbReference type="PROSITE" id="PS51898"/>
    </source>
</evidence>
<evidence type="ECO:0000256" key="1">
    <source>
        <dbReference type="ARBA" id="ARBA00022829"/>
    </source>
</evidence>
<feature type="domain" description="Core-binding (CB)" evidence="7">
    <location>
        <begin position="4"/>
        <end position="97"/>
    </location>
</feature>
<protein>
    <submittedName>
        <fullName evidence="8">Integrase</fullName>
    </submittedName>
</protein>
<dbReference type="SUPFAM" id="SSF56349">
    <property type="entry name" value="DNA breaking-rejoining enzymes"/>
    <property type="match status" value="1"/>
</dbReference>
<dbReference type="PANTHER" id="PTHR30349:SF81">
    <property type="entry name" value="TYROSINE RECOMBINASE XERC"/>
    <property type="match status" value="1"/>
</dbReference>
<sequence>MKTNDFAWYLSAFLTKHLPGEKKLSANTIAVYRDSFKLFLIFCSSIKNMSAEKITLAMLTKPLILEYLEWIEKDRAGCAATRNQRLSSIRGFVKFVQSESPDNLYELNRILGIHSKRTAKTLVPYLTENDLKILFLQPDLKSKDGRRDYALMVFMYDTAARVQEIADLKMRHIRLAAPAVVTLHGKGDKTRQVPILDKTKNIITEYMDEQKNLKWGMAFQDVPVFFNQRRQPLSRWGISYILGKYVSLAKQNPEFSADFPVTPHVLRHSKAMGMLKAGINLIYIRDFLGHVNVTSTEVYARAELR</sequence>
<evidence type="ECO:0000256" key="5">
    <source>
        <dbReference type="PROSITE-ProRule" id="PRU01248"/>
    </source>
</evidence>
<dbReference type="Proteomes" id="UP000425960">
    <property type="component" value="Chromosome"/>
</dbReference>
<dbReference type="Pfam" id="PF02899">
    <property type="entry name" value="Phage_int_SAM_1"/>
    <property type="match status" value="1"/>
</dbReference>
<dbReference type="InterPro" id="IPR050090">
    <property type="entry name" value="Tyrosine_recombinase_XerCD"/>
</dbReference>
<dbReference type="PANTHER" id="PTHR30349">
    <property type="entry name" value="PHAGE INTEGRASE-RELATED"/>
    <property type="match status" value="1"/>
</dbReference>
<evidence type="ECO:0000313" key="9">
    <source>
        <dbReference type="Proteomes" id="UP000425960"/>
    </source>
</evidence>
<evidence type="ECO:0000256" key="4">
    <source>
        <dbReference type="ARBA" id="ARBA00023172"/>
    </source>
</evidence>
<dbReference type="Pfam" id="PF00589">
    <property type="entry name" value="Phage_integrase"/>
    <property type="match status" value="1"/>
</dbReference>
<proteinExistence type="predicted"/>
<dbReference type="KEGG" id="dov:DSCO28_02100"/>
<keyword evidence="4" id="KW-0233">DNA recombination</keyword>
<dbReference type="InterPro" id="IPR011010">
    <property type="entry name" value="DNA_brk_join_enz"/>
</dbReference>
<dbReference type="GO" id="GO:0015074">
    <property type="term" value="P:DNA integration"/>
    <property type="evidence" value="ECO:0007669"/>
    <property type="project" value="UniProtKB-KW"/>
</dbReference>
<dbReference type="GO" id="GO:0003677">
    <property type="term" value="F:DNA binding"/>
    <property type="evidence" value="ECO:0007669"/>
    <property type="project" value="UniProtKB-UniRule"/>
</dbReference>
<dbReference type="AlphaFoldDB" id="A0A5K7ZEG4"/>
<dbReference type="Gene3D" id="1.10.150.130">
    <property type="match status" value="1"/>
</dbReference>
<dbReference type="RefSeq" id="WP_197910391.1">
    <property type="nucleotide sequence ID" value="NZ_AP021876.1"/>
</dbReference>
<dbReference type="InterPro" id="IPR004107">
    <property type="entry name" value="Integrase_SAM-like_N"/>
</dbReference>
<gene>
    <name evidence="8" type="ORF">DSCO28_02100</name>
</gene>
<evidence type="ECO:0000256" key="3">
    <source>
        <dbReference type="ARBA" id="ARBA00023125"/>
    </source>
</evidence>